<dbReference type="Proteomes" id="UP000612055">
    <property type="component" value="Unassembled WGS sequence"/>
</dbReference>
<dbReference type="GO" id="GO:0043103">
    <property type="term" value="P:hypoxanthine salvage"/>
    <property type="evidence" value="ECO:0007669"/>
    <property type="project" value="TreeGrafter"/>
</dbReference>
<keyword evidence="8" id="KW-1185">Reference proteome</keyword>
<dbReference type="SUPFAM" id="SSF51556">
    <property type="entry name" value="Metallo-dependent hydrolases"/>
    <property type="match status" value="1"/>
</dbReference>
<reference evidence="7" key="1">
    <citation type="journal article" date="2020" name="bioRxiv">
        <title>Comparative genomics of Chlamydomonas.</title>
        <authorList>
            <person name="Craig R.J."/>
            <person name="Hasan A.R."/>
            <person name="Ness R.W."/>
            <person name="Keightley P.D."/>
        </authorList>
    </citation>
    <scope>NUCLEOTIDE SEQUENCE</scope>
    <source>
        <strain evidence="7">CCAP 11/70</strain>
    </source>
</reference>
<dbReference type="InterPro" id="IPR028892">
    <property type="entry name" value="ADE"/>
</dbReference>
<organism evidence="7 8">
    <name type="scientific">Edaphochlamys debaryana</name>
    <dbReference type="NCBI Taxonomy" id="47281"/>
    <lineage>
        <taxon>Eukaryota</taxon>
        <taxon>Viridiplantae</taxon>
        <taxon>Chlorophyta</taxon>
        <taxon>core chlorophytes</taxon>
        <taxon>Chlorophyceae</taxon>
        <taxon>CS clade</taxon>
        <taxon>Chlamydomonadales</taxon>
        <taxon>Chlamydomonadales incertae sedis</taxon>
        <taxon>Edaphochlamys</taxon>
    </lineage>
</organism>
<dbReference type="GO" id="GO:0000034">
    <property type="term" value="F:adenine deaminase activity"/>
    <property type="evidence" value="ECO:0007669"/>
    <property type="project" value="InterPro"/>
</dbReference>
<dbReference type="HAMAP" id="MF_01962">
    <property type="entry name" value="Adenine_deaminase"/>
    <property type="match status" value="1"/>
</dbReference>
<dbReference type="GO" id="GO:0005829">
    <property type="term" value="C:cytosol"/>
    <property type="evidence" value="ECO:0007669"/>
    <property type="project" value="TreeGrafter"/>
</dbReference>
<gene>
    <name evidence="7" type="ORF">HYH03_005984</name>
</gene>
<evidence type="ECO:0000259" key="6">
    <source>
        <dbReference type="Pfam" id="PF00962"/>
    </source>
</evidence>
<dbReference type="InterPro" id="IPR032466">
    <property type="entry name" value="Metal_Hydrolase"/>
</dbReference>
<evidence type="ECO:0000256" key="5">
    <source>
        <dbReference type="ARBA" id="ARBA00023080"/>
    </source>
</evidence>
<dbReference type="GO" id="GO:0006146">
    <property type="term" value="P:adenine catabolic process"/>
    <property type="evidence" value="ECO:0007669"/>
    <property type="project" value="InterPro"/>
</dbReference>
<dbReference type="GO" id="GO:0046872">
    <property type="term" value="F:metal ion binding"/>
    <property type="evidence" value="ECO:0007669"/>
    <property type="project" value="UniProtKB-KW"/>
</dbReference>
<sequence>MLALAGRNNLPPPYPSPEAARAAYNFSDLQDFLDLYYYGASVLRTRRDFFDLAMAYFKRAAAANVVRAEVFFDPQTHVQNGLAWSEFMGGLVAAAEAAEAGLGLSVAWIMCFRKDLSIEDADATLTAALPWLRRGIVAVGLDSSEAGHPPAAFAAVFERAAGLGLLAVAHAGEEGQPEYVWEALDVLHVRRVDHGVHCLDDPPLRQALVERRVPLTVCPVSNLRLGVYPGQLPQRLSELVRTPGLLVTVNSDDAAYFGAYVEGNYEWLAQVAGLGVADVARLAMNSLEASFIWGSSGGSVGGGGGLMSDEAGVGGEDLMSDGASGGGEGFGSEEGDVVDSSVALRGQVRVGVHEGGGKGAAMMRGRGVGRADGGALGARASWGPHRLAELRARVAELAAQAEAAMTSMAVEAGGRA</sequence>
<dbReference type="PANTHER" id="PTHR43114:SF6">
    <property type="entry name" value="ADENINE DEAMINASE"/>
    <property type="match status" value="1"/>
</dbReference>
<comment type="cofactor">
    <cofactor evidence="1">
        <name>Zn(2+)</name>
        <dbReference type="ChEBI" id="CHEBI:29105"/>
    </cofactor>
</comment>
<evidence type="ECO:0000256" key="2">
    <source>
        <dbReference type="ARBA" id="ARBA00022723"/>
    </source>
</evidence>
<dbReference type="InterPro" id="IPR006330">
    <property type="entry name" value="Ado/ade_deaminase"/>
</dbReference>
<dbReference type="NCBIfam" id="TIGR01430">
    <property type="entry name" value="aden_deam"/>
    <property type="match status" value="1"/>
</dbReference>
<dbReference type="Gene3D" id="3.20.20.140">
    <property type="entry name" value="Metal-dependent hydrolases"/>
    <property type="match status" value="1"/>
</dbReference>
<evidence type="ECO:0000313" key="8">
    <source>
        <dbReference type="Proteomes" id="UP000612055"/>
    </source>
</evidence>
<dbReference type="Pfam" id="PF00962">
    <property type="entry name" value="A_deaminase"/>
    <property type="match status" value="1"/>
</dbReference>
<keyword evidence="2" id="KW-0479">Metal-binding</keyword>
<evidence type="ECO:0000256" key="3">
    <source>
        <dbReference type="ARBA" id="ARBA00022801"/>
    </source>
</evidence>
<keyword evidence="4" id="KW-0862">Zinc</keyword>
<dbReference type="InterPro" id="IPR001365">
    <property type="entry name" value="A_deaminase_dom"/>
</dbReference>
<proteinExistence type="inferred from homology"/>
<evidence type="ECO:0000313" key="7">
    <source>
        <dbReference type="EMBL" id="KAG2496065.1"/>
    </source>
</evidence>
<keyword evidence="3" id="KW-0378">Hydrolase</keyword>
<evidence type="ECO:0000256" key="1">
    <source>
        <dbReference type="ARBA" id="ARBA00001947"/>
    </source>
</evidence>
<dbReference type="GO" id="GO:0009117">
    <property type="term" value="P:nucleotide metabolic process"/>
    <property type="evidence" value="ECO:0007669"/>
    <property type="project" value="UniProtKB-KW"/>
</dbReference>
<evidence type="ECO:0000256" key="4">
    <source>
        <dbReference type="ARBA" id="ARBA00022833"/>
    </source>
</evidence>
<name>A0A835Y4Q3_9CHLO</name>
<accession>A0A835Y4Q3</accession>
<protein>
    <recommendedName>
        <fullName evidence="6">Adenosine deaminase domain-containing protein</fullName>
    </recommendedName>
</protein>
<dbReference type="OrthoDB" id="272271at2759"/>
<dbReference type="PANTHER" id="PTHR43114">
    <property type="entry name" value="ADENINE DEAMINASE"/>
    <property type="match status" value="1"/>
</dbReference>
<feature type="domain" description="Adenosine deaminase" evidence="6">
    <location>
        <begin position="2"/>
        <end position="292"/>
    </location>
</feature>
<dbReference type="AlphaFoldDB" id="A0A835Y4Q3"/>
<comment type="caution">
    <text evidence="7">The sequence shown here is derived from an EMBL/GenBank/DDBJ whole genome shotgun (WGS) entry which is preliminary data.</text>
</comment>
<dbReference type="EMBL" id="JAEHOE010000021">
    <property type="protein sequence ID" value="KAG2496065.1"/>
    <property type="molecule type" value="Genomic_DNA"/>
</dbReference>
<keyword evidence="5" id="KW-0546">Nucleotide metabolism</keyword>